<protein>
    <submittedName>
        <fullName evidence="10">ABC transporter permease</fullName>
    </submittedName>
</protein>
<dbReference type="PANTHER" id="PTHR30572:SF4">
    <property type="entry name" value="ABC TRANSPORTER PERMEASE YTRF"/>
    <property type="match status" value="1"/>
</dbReference>
<dbReference type="RefSeq" id="WP_420070306.1">
    <property type="nucleotide sequence ID" value="NZ_JBCHKQ010000006.1"/>
</dbReference>
<dbReference type="EMBL" id="JBCHKQ010000006">
    <property type="protein sequence ID" value="MEM5948853.1"/>
    <property type="molecule type" value="Genomic_DNA"/>
</dbReference>
<evidence type="ECO:0000259" key="8">
    <source>
        <dbReference type="Pfam" id="PF02687"/>
    </source>
</evidence>
<keyword evidence="4 7" id="KW-1133">Transmembrane helix</keyword>
<feature type="transmembrane region" description="Helical" evidence="7">
    <location>
        <begin position="321"/>
        <end position="349"/>
    </location>
</feature>
<proteinExistence type="inferred from homology"/>
<feature type="domain" description="ABC3 transporter permease C-terminal" evidence="8">
    <location>
        <begin position="279"/>
        <end position="391"/>
    </location>
</feature>
<comment type="similarity">
    <text evidence="6">Belongs to the ABC-4 integral membrane protein family.</text>
</comment>
<dbReference type="InterPro" id="IPR025857">
    <property type="entry name" value="MacB_PCD"/>
</dbReference>
<evidence type="ECO:0000256" key="5">
    <source>
        <dbReference type="ARBA" id="ARBA00023136"/>
    </source>
</evidence>
<dbReference type="InterPro" id="IPR050250">
    <property type="entry name" value="Macrolide_Exporter_MacB"/>
</dbReference>
<organism evidence="10 11">
    <name type="scientific">Rarispira pelagica</name>
    <dbReference type="NCBI Taxonomy" id="3141764"/>
    <lineage>
        <taxon>Bacteria</taxon>
        <taxon>Pseudomonadati</taxon>
        <taxon>Spirochaetota</taxon>
        <taxon>Spirochaetia</taxon>
        <taxon>Winmispirales</taxon>
        <taxon>Winmispiraceae</taxon>
        <taxon>Rarispira</taxon>
    </lineage>
</organism>
<dbReference type="PANTHER" id="PTHR30572">
    <property type="entry name" value="MEMBRANE COMPONENT OF TRANSPORTER-RELATED"/>
    <property type="match status" value="1"/>
</dbReference>
<name>A0ABU9UDV6_9SPIR</name>
<comment type="subcellular location">
    <subcellularLocation>
        <location evidence="1">Cell membrane</location>
        <topology evidence="1">Multi-pass membrane protein</topology>
    </subcellularLocation>
</comment>
<evidence type="ECO:0000313" key="11">
    <source>
        <dbReference type="Proteomes" id="UP001466331"/>
    </source>
</evidence>
<evidence type="ECO:0000256" key="4">
    <source>
        <dbReference type="ARBA" id="ARBA00022989"/>
    </source>
</evidence>
<dbReference type="Pfam" id="PF12704">
    <property type="entry name" value="MacB_PCD"/>
    <property type="match status" value="1"/>
</dbReference>
<feature type="transmembrane region" description="Helical" evidence="7">
    <location>
        <begin position="21"/>
        <end position="43"/>
    </location>
</feature>
<feature type="transmembrane region" description="Helical" evidence="7">
    <location>
        <begin position="361"/>
        <end position="384"/>
    </location>
</feature>
<dbReference type="InterPro" id="IPR003838">
    <property type="entry name" value="ABC3_permease_C"/>
</dbReference>
<evidence type="ECO:0000256" key="7">
    <source>
        <dbReference type="SAM" id="Phobius"/>
    </source>
</evidence>
<evidence type="ECO:0000256" key="2">
    <source>
        <dbReference type="ARBA" id="ARBA00022475"/>
    </source>
</evidence>
<gene>
    <name evidence="10" type="ORF">WKV44_09905</name>
</gene>
<reference evidence="10 11" key="1">
    <citation type="submission" date="2024-03" db="EMBL/GenBank/DDBJ databases">
        <title>Ignisphaera cupida sp. nov., a hyperthermophilic hydrolytic archaeon from a hot spring of Kamchatka, and proposal of Ignisphaeraceae fam. nov.</title>
        <authorList>
            <person name="Podosokorskaya O.A."/>
            <person name="Elcheninov A.G."/>
            <person name="Maltseva A.I."/>
            <person name="Zayulina K.S."/>
            <person name="Novikov A."/>
            <person name="Merkel A.Y."/>
        </authorList>
    </citation>
    <scope>NUCLEOTIDE SEQUENCE [LARGE SCALE GENOMIC DNA]</scope>
    <source>
        <strain evidence="10 11">38H-sp</strain>
    </source>
</reference>
<evidence type="ECO:0000256" key="3">
    <source>
        <dbReference type="ARBA" id="ARBA00022692"/>
    </source>
</evidence>
<dbReference type="Proteomes" id="UP001466331">
    <property type="component" value="Unassembled WGS sequence"/>
</dbReference>
<evidence type="ECO:0000259" key="9">
    <source>
        <dbReference type="Pfam" id="PF12704"/>
    </source>
</evidence>
<accession>A0ABU9UDV6</accession>
<evidence type="ECO:0000256" key="1">
    <source>
        <dbReference type="ARBA" id="ARBA00004651"/>
    </source>
</evidence>
<comment type="caution">
    <text evidence="10">The sequence shown here is derived from an EMBL/GenBank/DDBJ whole genome shotgun (WGS) entry which is preliminary data.</text>
</comment>
<evidence type="ECO:0000313" key="10">
    <source>
        <dbReference type="EMBL" id="MEM5948853.1"/>
    </source>
</evidence>
<keyword evidence="3 7" id="KW-0812">Transmembrane</keyword>
<keyword evidence="11" id="KW-1185">Reference proteome</keyword>
<keyword evidence="2" id="KW-1003">Cell membrane</keyword>
<feature type="domain" description="MacB-like periplasmic core" evidence="9">
    <location>
        <begin position="22"/>
        <end position="240"/>
    </location>
</feature>
<sequence>MKMIAESIRLAFVSLWHNRGRTILSMLGIIIGVASVIIITSIGSSASNSVKKQIESVGLNTISVFPGKGEREAARLSDFALAEKIQKQFPDFDTVLPTQRTSATLTYGKYSSDVTVMGVFTDFASVFSYSAASGSFFSDSDYERRKNVVVLGSDVAEDLFPDGDAIGKYVRLFRDVPVRLKVVGVMESRSDTIGISFDSSVFVPYSTYISSIENTDVVGMYIVNVKDGADVVNLASELEDYLVSIAGDNSEAFRVVSAATIADMYSQVTDTLSLLLGGVAAISLIVGGIGIMNIMLVSVTERTREIGIRKAMGASPFFIRLQFLIESVVLTITGGFIGLIMGVLISWGITLLFSWDFSLNLFALAASFVFAFAVGVFFGFYPAYKASRLDPVKALAFE</sequence>
<evidence type="ECO:0000256" key="6">
    <source>
        <dbReference type="ARBA" id="ARBA00038076"/>
    </source>
</evidence>
<dbReference type="Pfam" id="PF02687">
    <property type="entry name" value="FtsX"/>
    <property type="match status" value="1"/>
</dbReference>
<keyword evidence="5 7" id="KW-0472">Membrane</keyword>
<feature type="transmembrane region" description="Helical" evidence="7">
    <location>
        <begin position="274"/>
        <end position="300"/>
    </location>
</feature>